<gene>
    <name evidence="5" type="ORF">RIB56_12930</name>
</gene>
<keyword evidence="6" id="KW-1185">Reference proteome</keyword>
<evidence type="ECO:0000256" key="1">
    <source>
        <dbReference type="ARBA" id="ARBA00022741"/>
    </source>
</evidence>
<name>A0ABU4J7Q3_9BACI</name>
<dbReference type="PROSITE" id="PS00109">
    <property type="entry name" value="PROTEIN_KINASE_TYR"/>
    <property type="match status" value="1"/>
</dbReference>
<proteinExistence type="predicted"/>
<evidence type="ECO:0000313" key="6">
    <source>
        <dbReference type="Proteomes" id="UP001284771"/>
    </source>
</evidence>
<evidence type="ECO:0000313" key="5">
    <source>
        <dbReference type="EMBL" id="MDW8517036.1"/>
    </source>
</evidence>
<dbReference type="Proteomes" id="UP001284771">
    <property type="component" value="Unassembled WGS sequence"/>
</dbReference>
<keyword evidence="2 3" id="KW-0067">ATP-binding</keyword>
<dbReference type="GO" id="GO:0016301">
    <property type="term" value="F:kinase activity"/>
    <property type="evidence" value="ECO:0007669"/>
    <property type="project" value="UniProtKB-KW"/>
</dbReference>
<dbReference type="InterPro" id="IPR017441">
    <property type="entry name" value="Protein_kinase_ATP_BS"/>
</dbReference>
<feature type="binding site" evidence="3">
    <location>
        <position position="45"/>
    </location>
    <ligand>
        <name>ATP</name>
        <dbReference type="ChEBI" id="CHEBI:30616"/>
    </ligand>
</feature>
<reference evidence="6" key="1">
    <citation type="submission" date="2023-07" db="EMBL/GenBank/DDBJ databases">
        <title>Draft genomic sequences of Priestia flexa CCM isolated from the soil of an abandoned mine contaminated by free cyanide in the high Andean zone of Tacna, Peru.</title>
        <authorList>
            <person name="Caceda Quiroz C.J."/>
            <person name="Maraza Chooque G.J."/>
            <person name="Fora Quispe G.L."/>
            <person name="Carpio Mamani M."/>
        </authorList>
    </citation>
    <scope>NUCLEOTIDE SEQUENCE [LARGE SCALE GENOMIC DNA]</scope>
    <source>
        <strain evidence="6">CCM</strain>
    </source>
</reference>
<keyword evidence="5" id="KW-0418">Kinase</keyword>
<dbReference type="EMBL" id="JAWUZT010000037">
    <property type="protein sequence ID" value="MDW8517036.1"/>
    <property type="molecule type" value="Genomic_DNA"/>
</dbReference>
<dbReference type="InterPro" id="IPR008266">
    <property type="entry name" value="Tyr_kinase_AS"/>
</dbReference>
<dbReference type="InterPro" id="IPR000719">
    <property type="entry name" value="Prot_kinase_dom"/>
</dbReference>
<dbReference type="InterPro" id="IPR011009">
    <property type="entry name" value="Kinase-like_dom_sf"/>
</dbReference>
<evidence type="ECO:0000256" key="2">
    <source>
        <dbReference type="ARBA" id="ARBA00022840"/>
    </source>
</evidence>
<dbReference type="PANTHER" id="PTHR24056">
    <property type="entry name" value="CELL DIVISION PROTEIN KINASE"/>
    <property type="match status" value="1"/>
</dbReference>
<comment type="caution">
    <text evidence="5">The sequence shown here is derived from an EMBL/GenBank/DDBJ whole genome shotgun (WGS) entry which is preliminary data.</text>
</comment>
<dbReference type="Pfam" id="PF00069">
    <property type="entry name" value="Pkinase"/>
    <property type="match status" value="1"/>
</dbReference>
<dbReference type="PROSITE" id="PS00107">
    <property type="entry name" value="PROTEIN_KINASE_ATP"/>
    <property type="match status" value="1"/>
</dbReference>
<accession>A0ABU4J7Q3</accession>
<keyword evidence="5" id="KW-0808">Transferase</keyword>
<sequence length="256" mass="29955">MGQAVTTSISQLPVSSPMEEIGEGSYAVVYKYKDEHYNKFFAIKKAKTNLNEQELKRFQREYNELQKLNSPYIVEVYNYDEENNQYTMEYVDKTLEEYINAKSGKLSAGEKKSLIFQTLRAFQYIHSKELLHRDISCTNVLIKEYDDKVVNIKISDFGLVKIRTSNLTRLGTEFKGSLNDPRLHEIGFSQYEKEHEIYALTRLISFILSGRTTIPSYENEKIMSFITKGTHHDLNQRYSNIEEMISAFRQIQFEIS</sequence>
<evidence type="ECO:0000259" key="4">
    <source>
        <dbReference type="PROSITE" id="PS50011"/>
    </source>
</evidence>
<dbReference type="Gene3D" id="1.10.510.10">
    <property type="entry name" value="Transferase(Phosphotransferase) domain 1"/>
    <property type="match status" value="1"/>
</dbReference>
<dbReference type="PROSITE" id="PS50011">
    <property type="entry name" value="PROTEIN_KINASE_DOM"/>
    <property type="match status" value="1"/>
</dbReference>
<feature type="domain" description="Protein kinase" evidence="4">
    <location>
        <begin position="15"/>
        <end position="256"/>
    </location>
</feature>
<dbReference type="RefSeq" id="WP_318757671.1">
    <property type="nucleotide sequence ID" value="NZ_JAWUZT010000037.1"/>
</dbReference>
<keyword evidence="1 3" id="KW-0547">Nucleotide-binding</keyword>
<dbReference type="InterPro" id="IPR050108">
    <property type="entry name" value="CDK"/>
</dbReference>
<dbReference type="SUPFAM" id="SSF56112">
    <property type="entry name" value="Protein kinase-like (PK-like)"/>
    <property type="match status" value="1"/>
</dbReference>
<evidence type="ECO:0000256" key="3">
    <source>
        <dbReference type="PROSITE-ProRule" id="PRU10141"/>
    </source>
</evidence>
<organism evidence="5 6">
    <name type="scientific">Priestia flexa</name>
    <dbReference type="NCBI Taxonomy" id="86664"/>
    <lineage>
        <taxon>Bacteria</taxon>
        <taxon>Bacillati</taxon>
        <taxon>Bacillota</taxon>
        <taxon>Bacilli</taxon>
        <taxon>Bacillales</taxon>
        <taxon>Bacillaceae</taxon>
        <taxon>Priestia</taxon>
    </lineage>
</organism>
<protein>
    <submittedName>
        <fullName evidence="5">Protein kinase</fullName>
    </submittedName>
</protein>